<dbReference type="GO" id="GO:0005634">
    <property type="term" value="C:nucleus"/>
    <property type="evidence" value="ECO:0007669"/>
    <property type="project" value="UniProtKB-SubCell"/>
</dbReference>
<feature type="compositionally biased region" description="Polar residues" evidence="12">
    <location>
        <begin position="457"/>
        <end position="482"/>
    </location>
</feature>
<keyword evidence="4" id="KW-0808">Transferase</keyword>
<name>A0A8H2VDT1_9SACH</name>
<dbReference type="InterPro" id="IPR023321">
    <property type="entry name" value="PINIT"/>
</dbReference>
<keyword evidence="15" id="KW-0436">Ligase</keyword>
<feature type="domain" description="PINIT" evidence="14">
    <location>
        <begin position="112"/>
        <end position="262"/>
    </location>
</feature>
<evidence type="ECO:0000259" key="14">
    <source>
        <dbReference type="PROSITE" id="PS51466"/>
    </source>
</evidence>
<dbReference type="OrthoDB" id="28127at2759"/>
<dbReference type="GO" id="GO:1990683">
    <property type="term" value="P:DNA double-strand break attachment to nuclear envelope"/>
    <property type="evidence" value="ECO:0007669"/>
    <property type="project" value="UniProtKB-ARBA"/>
</dbReference>
<dbReference type="FunFam" id="3.30.40.10:FF:000247">
    <property type="entry name" value="Uncharacterized protein, isoform B"/>
    <property type="match status" value="1"/>
</dbReference>
<dbReference type="InterPro" id="IPR038654">
    <property type="entry name" value="PINIT_sf"/>
</dbReference>
<dbReference type="InterPro" id="IPR013083">
    <property type="entry name" value="Znf_RING/FYVE/PHD"/>
</dbReference>
<dbReference type="GO" id="GO:0007059">
    <property type="term" value="P:chromosome segregation"/>
    <property type="evidence" value="ECO:0007669"/>
    <property type="project" value="UniProtKB-ARBA"/>
</dbReference>
<keyword evidence="6 11" id="KW-0863">Zinc-finger</keyword>
<accession>A0A8H2VDT1</accession>
<evidence type="ECO:0000256" key="10">
    <source>
        <dbReference type="ARBA" id="ARBA00083459"/>
    </source>
</evidence>
<evidence type="ECO:0000256" key="11">
    <source>
        <dbReference type="PROSITE-ProRule" id="PRU00452"/>
    </source>
</evidence>
<dbReference type="GO" id="GO:0008270">
    <property type="term" value="F:zinc ion binding"/>
    <property type="evidence" value="ECO:0007669"/>
    <property type="project" value="UniProtKB-KW"/>
</dbReference>
<evidence type="ECO:0000256" key="12">
    <source>
        <dbReference type="SAM" id="MobiDB-lite"/>
    </source>
</evidence>
<evidence type="ECO:0000256" key="9">
    <source>
        <dbReference type="ARBA" id="ARBA00023242"/>
    </source>
</evidence>
<feature type="region of interest" description="Disordered" evidence="12">
    <location>
        <begin position="665"/>
        <end position="691"/>
    </location>
</feature>
<comment type="similarity">
    <text evidence="3">Belongs to the PIAS family.</text>
</comment>
<dbReference type="Gene3D" id="2.60.120.780">
    <property type="entry name" value="PINIT domain"/>
    <property type="match status" value="1"/>
</dbReference>
<feature type="region of interest" description="Disordered" evidence="12">
    <location>
        <begin position="708"/>
        <end position="742"/>
    </location>
</feature>
<dbReference type="PROSITE" id="PS51044">
    <property type="entry name" value="ZF_SP_RING"/>
    <property type="match status" value="1"/>
</dbReference>
<dbReference type="EMBL" id="CAEFZW010000003">
    <property type="protein sequence ID" value="CAB4253715.1"/>
    <property type="molecule type" value="Genomic_DNA"/>
</dbReference>
<evidence type="ECO:0000256" key="8">
    <source>
        <dbReference type="ARBA" id="ARBA00022833"/>
    </source>
</evidence>
<evidence type="ECO:0000256" key="1">
    <source>
        <dbReference type="ARBA" id="ARBA00004123"/>
    </source>
</evidence>
<dbReference type="Proteomes" id="UP000644660">
    <property type="component" value="Unassembled WGS sequence"/>
</dbReference>
<dbReference type="InterPro" id="IPR004181">
    <property type="entry name" value="Znf_MIZ"/>
</dbReference>
<evidence type="ECO:0000256" key="4">
    <source>
        <dbReference type="ARBA" id="ARBA00022679"/>
    </source>
</evidence>
<keyword evidence="8" id="KW-0862">Zinc</keyword>
<evidence type="ECO:0000256" key="3">
    <source>
        <dbReference type="ARBA" id="ARBA00005383"/>
    </source>
</evidence>
<evidence type="ECO:0000313" key="15">
    <source>
        <dbReference type="EMBL" id="CAB4253715.1"/>
    </source>
</evidence>
<evidence type="ECO:0000256" key="2">
    <source>
        <dbReference type="ARBA" id="ARBA00004718"/>
    </source>
</evidence>
<evidence type="ECO:0000256" key="6">
    <source>
        <dbReference type="ARBA" id="ARBA00022771"/>
    </source>
</evidence>
<dbReference type="Gene3D" id="3.30.40.10">
    <property type="entry name" value="Zinc/RING finger domain, C3HC4 (zinc finger)"/>
    <property type="match status" value="1"/>
</dbReference>
<keyword evidence="9" id="KW-0539">Nucleus</keyword>
<evidence type="ECO:0000313" key="16">
    <source>
        <dbReference type="Proteomes" id="UP000644660"/>
    </source>
</evidence>
<dbReference type="GeneID" id="64856685"/>
<reference evidence="15 16" key="1">
    <citation type="submission" date="2020-05" db="EMBL/GenBank/DDBJ databases">
        <authorList>
            <person name="Casaregola S."/>
            <person name="Devillers H."/>
            <person name="Grondin C."/>
        </authorList>
    </citation>
    <scope>NUCLEOTIDE SEQUENCE [LARGE SCALE GENOMIC DNA]</scope>
    <source>
        <strain evidence="15 16">CLIB 1767</strain>
    </source>
</reference>
<dbReference type="Pfam" id="PF02891">
    <property type="entry name" value="zf-MIZ"/>
    <property type="match status" value="1"/>
</dbReference>
<keyword evidence="16" id="KW-1185">Reference proteome</keyword>
<dbReference type="GO" id="GO:0016874">
    <property type="term" value="F:ligase activity"/>
    <property type="evidence" value="ECO:0007669"/>
    <property type="project" value="UniProtKB-KW"/>
</dbReference>
<dbReference type="RefSeq" id="XP_041405560.1">
    <property type="nucleotide sequence ID" value="XM_041549626.1"/>
</dbReference>
<evidence type="ECO:0000259" key="13">
    <source>
        <dbReference type="PROSITE" id="PS51044"/>
    </source>
</evidence>
<dbReference type="PANTHER" id="PTHR10782">
    <property type="entry name" value="ZINC FINGER MIZ DOMAIN-CONTAINING PROTEIN"/>
    <property type="match status" value="1"/>
</dbReference>
<feature type="compositionally biased region" description="Polar residues" evidence="12">
    <location>
        <begin position="713"/>
        <end position="734"/>
    </location>
</feature>
<dbReference type="GO" id="GO:0061665">
    <property type="term" value="F:SUMO ligase activity"/>
    <property type="evidence" value="ECO:0007669"/>
    <property type="project" value="TreeGrafter"/>
</dbReference>
<dbReference type="PROSITE" id="PS51466">
    <property type="entry name" value="PINIT"/>
    <property type="match status" value="1"/>
</dbReference>
<comment type="subcellular location">
    <subcellularLocation>
        <location evidence="1">Nucleus</location>
    </subcellularLocation>
</comment>
<dbReference type="PANTHER" id="PTHR10782:SF4">
    <property type="entry name" value="TONALLI, ISOFORM E"/>
    <property type="match status" value="1"/>
</dbReference>
<dbReference type="GO" id="GO:0000785">
    <property type="term" value="C:chromatin"/>
    <property type="evidence" value="ECO:0007669"/>
    <property type="project" value="TreeGrafter"/>
</dbReference>
<dbReference type="AlphaFoldDB" id="A0A8H2VDT1"/>
<dbReference type="Pfam" id="PF14324">
    <property type="entry name" value="PINIT"/>
    <property type="match status" value="1"/>
</dbReference>
<feature type="region of interest" description="Disordered" evidence="12">
    <location>
        <begin position="395"/>
        <end position="418"/>
    </location>
</feature>
<proteinExistence type="inferred from homology"/>
<protein>
    <recommendedName>
        <fullName evidence="10">E3 SUMO-protein transferase SIZ2</fullName>
    </recommendedName>
</protein>
<comment type="caution">
    <text evidence="15">The sequence shown here is derived from an EMBL/GenBank/DDBJ whole genome shotgun (WGS) entry which is preliminary data.</text>
</comment>
<feature type="domain" description="SP-RING-type" evidence="13">
    <location>
        <begin position="296"/>
        <end position="381"/>
    </location>
</feature>
<dbReference type="UniPathway" id="UPA00886"/>
<dbReference type="GO" id="GO:0016925">
    <property type="term" value="P:protein sumoylation"/>
    <property type="evidence" value="ECO:0007669"/>
    <property type="project" value="UniProtKB-UniPathway"/>
</dbReference>
<keyword evidence="7" id="KW-0833">Ubl conjugation pathway</keyword>
<dbReference type="SUPFAM" id="SSF57850">
    <property type="entry name" value="RING/U-box"/>
    <property type="match status" value="1"/>
</dbReference>
<gene>
    <name evidence="15" type="ORF">KABA2_03S03718</name>
</gene>
<sequence>MESIRMRVSYFKVPQLKSLSRACKLSANYKKAELIKNLEKFFMTLEKDPSRLQNNVACLAYLIDKCEDGEPLPPFNELITAKYYNKSLDSVHTKPKRPTYGNSGASTTLTSRDKAIMSPYANTIHFEESPFYKLEKLVPESAQKIYVTNGRGTCTIKFQLNKDEFHSLKTDQKSRLYLLCGMVNVLGTRGKETIQFPSPNEIQMNNQIVKANVKGIKNKKGTTKPVDITPYLKSDNSINIFQYIYAFTTTEYLIYLYIVKVIAPEEILKQILKQPKILKAATLYYLEQTINADADVDVDIITTSAVMSLNCPISYMRMKYPAKSSSCKHLQCFDALWFLHSQLQIPTWQCPVCQVPIKVEQLAISEYVEEILQKCDKNIEQVELFKDGGWAPIFDENQRGSDSESDGETPYNVKKDEKPTISVNTKHEVGEPFVISLDSDDDAEGEHSVINGKKVIQASTQNDSRTKQRTFIDNNNSDNVKYSRSLDPKGTPVTPNTKSFNSDCSSNKLNYAATKTSFVVDDSSLSSNYSTPLRDKDLEMHHPSILYKQIKFPQYLQSKPLYNHASNSRLKPNPHEVIEPASNIGRLSSISSQSTVIITNPSMALSDPQESNPMNDVSNENDISNTLKDVSFPSSRILSGTGQEQALNSGVKRPEGEVRKFPTIPLLPSLKNGDTIRNSSDKLSDSTQSYEKTPFVESSITMKPIVAPFQPRRNYSTTIPQKRHLSSSSVSSIPNKEDNHLA</sequence>
<comment type="pathway">
    <text evidence="2">Protein modification; protein sumoylation.</text>
</comment>
<evidence type="ECO:0000256" key="5">
    <source>
        <dbReference type="ARBA" id="ARBA00022723"/>
    </source>
</evidence>
<keyword evidence="5" id="KW-0479">Metal-binding</keyword>
<evidence type="ECO:0000256" key="7">
    <source>
        <dbReference type="ARBA" id="ARBA00022786"/>
    </source>
</evidence>
<organism evidence="15 16">
    <name type="scientific">Maudiozyma barnettii</name>
    <dbReference type="NCBI Taxonomy" id="61262"/>
    <lineage>
        <taxon>Eukaryota</taxon>
        <taxon>Fungi</taxon>
        <taxon>Dikarya</taxon>
        <taxon>Ascomycota</taxon>
        <taxon>Saccharomycotina</taxon>
        <taxon>Saccharomycetes</taxon>
        <taxon>Saccharomycetales</taxon>
        <taxon>Saccharomycetaceae</taxon>
        <taxon>Maudiozyma</taxon>
    </lineage>
</organism>
<feature type="region of interest" description="Disordered" evidence="12">
    <location>
        <begin position="456"/>
        <end position="501"/>
    </location>
</feature>